<dbReference type="Gene3D" id="3.55.50.30">
    <property type="match status" value="1"/>
</dbReference>
<evidence type="ECO:0000259" key="2">
    <source>
        <dbReference type="Pfam" id="PF04773"/>
    </source>
</evidence>
<dbReference type="RefSeq" id="WP_345368673.1">
    <property type="nucleotide sequence ID" value="NZ_BAABJX010000006.1"/>
</dbReference>
<proteinExistence type="predicted"/>
<dbReference type="PANTHER" id="PTHR30273:SF2">
    <property type="entry name" value="PROTEIN FECR"/>
    <property type="match status" value="1"/>
</dbReference>
<dbReference type="Pfam" id="PF04773">
    <property type="entry name" value="FecR"/>
    <property type="match status" value="1"/>
</dbReference>
<dbReference type="InterPro" id="IPR032508">
    <property type="entry name" value="FecR_C"/>
</dbReference>
<keyword evidence="1" id="KW-0175">Coiled coil</keyword>
<dbReference type="PANTHER" id="PTHR30273">
    <property type="entry name" value="PERIPLASMIC SIGNAL SENSOR AND SIGMA FACTOR ACTIVATOR FECR-RELATED"/>
    <property type="match status" value="1"/>
</dbReference>
<dbReference type="Gene3D" id="2.60.120.1440">
    <property type="match status" value="1"/>
</dbReference>
<evidence type="ECO:0000259" key="3">
    <source>
        <dbReference type="Pfam" id="PF16344"/>
    </source>
</evidence>
<dbReference type="EMBL" id="BAABJX010000006">
    <property type="protein sequence ID" value="GAA4822246.1"/>
    <property type="molecule type" value="Genomic_DNA"/>
</dbReference>
<evidence type="ECO:0000313" key="4">
    <source>
        <dbReference type="EMBL" id="GAA4822246.1"/>
    </source>
</evidence>
<gene>
    <name evidence="4" type="ORF">GCM10023331_03240</name>
</gene>
<evidence type="ECO:0000313" key="5">
    <source>
        <dbReference type="Proteomes" id="UP001500298"/>
    </source>
</evidence>
<evidence type="ECO:0000256" key="1">
    <source>
        <dbReference type="SAM" id="Coils"/>
    </source>
</evidence>
<accession>A0ABP9CZP9</accession>
<feature type="domain" description="FecR protein" evidence="2">
    <location>
        <begin position="212"/>
        <end position="303"/>
    </location>
</feature>
<name>A0ABP9CZP9_9BACT</name>
<feature type="domain" description="Protein FecR C-terminal" evidence="3">
    <location>
        <begin position="348"/>
        <end position="413"/>
    </location>
</feature>
<dbReference type="Proteomes" id="UP001500298">
    <property type="component" value="Unassembled WGS sequence"/>
</dbReference>
<protein>
    <recommendedName>
        <fullName evidence="6">FecR family protein</fullName>
    </recommendedName>
</protein>
<dbReference type="InterPro" id="IPR006860">
    <property type="entry name" value="FecR"/>
</dbReference>
<feature type="coiled-coil region" evidence="1">
    <location>
        <begin position="56"/>
        <end position="90"/>
    </location>
</feature>
<evidence type="ECO:0008006" key="6">
    <source>
        <dbReference type="Google" id="ProtNLM"/>
    </source>
</evidence>
<dbReference type="InterPro" id="IPR012373">
    <property type="entry name" value="Ferrdict_sens_TM"/>
</dbReference>
<dbReference type="Pfam" id="PF16344">
    <property type="entry name" value="FecR_C"/>
    <property type="match status" value="1"/>
</dbReference>
<keyword evidence="5" id="KW-1185">Reference proteome</keyword>
<sequence length="415" mass="46090">MKNIINWTLLAEYLGKSISHEDQKALEEQLETDASFKALLEEVSGLWHSSSIIGQKMRLSLTDEQLQEKLQEVKKRIEALDSEEAKISRKLHGESIEDDTIDAELSGFEQLWKDASTLQPSSNIELSEEEVLSRMEAVKKRYAITAPAEDATAAAVDEGEASPRMVRFPYMKVAVAAAVVMVSVLGVFRLMPDQQPATEMISRSLQLEESTSTYAKAITTLQLEDGTQVWLDEGSSLTYPASFDGASERRVALKGIAFFEVNRNPDKPFVIETTHTETEVLGTSFLLKDSAGVAEVTVVSGKVAYEATERHEEVVLVAKEKAILSEEGLKTQKVDSYEDVAALMQGALEFRGSTLSEVAVIIGQAYNKEIEVDEAFADRKFTGKFKKKPFNRVIKTISLVMGCETKEEDGKVYFY</sequence>
<comment type="caution">
    <text evidence="4">The sequence shown here is derived from an EMBL/GenBank/DDBJ whole genome shotgun (WGS) entry which is preliminary data.</text>
</comment>
<organism evidence="4 5">
    <name type="scientific">Algivirga pacifica</name>
    <dbReference type="NCBI Taxonomy" id="1162670"/>
    <lineage>
        <taxon>Bacteria</taxon>
        <taxon>Pseudomonadati</taxon>
        <taxon>Bacteroidota</taxon>
        <taxon>Cytophagia</taxon>
        <taxon>Cytophagales</taxon>
        <taxon>Flammeovirgaceae</taxon>
        <taxon>Algivirga</taxon>
    </lineage>
</organism>
<reference evidence="5" key="1">
    <citation type="journal article" date="2019" name="Int. J. Syst. Evol. Microbiol.">
        <title>The Global Catalogue of Microorganisms (GCM) 10K type strain sequencing project: providing services to taxonomists for standard genome sequencing and annotation.</title>
        <authorList>
            <consortium name="The Broad Institute Genomics Platform"/>
            <consortium name="The Broad Institute Genome Sequencing Center for Infectious Disease"/>
            <person name="Wu L."/>
            <person name="Ma J."/>
        </authorList>
    </citation>
    <scope>NUCLEOTIDE SEQUENCE [LARGE SCALE GENOMIC DNA]</scope>
    <source>
        <strain evidence="5">JCM 18326</strain>
    </source>
</reference>